<dbReference type="Proteomes" id="UP001151760">
    <property type="component" value="Unassembled WGS sequence"/>
</dbReference>
<dbReference type="Gene3D" id="3.10.10.10">
    <property type="entry name" value="HIV Type 1 Reverse Transcriptase, subunit A, domain 1"/>
    <property type="match status" value="1"/>
</dbReference>
<dbReference type="SUPFAM" id="SSF56672">
    <property type="entry name" value="DNA/RNA polymerases"/>
    <property type="match status" value="1"/>
</dbReference>
<dbReference type="Gene3D" id="2.40.70.10">
    <property type="entry name" value="Acid Proteases"/>
    <property type="match status" value="1"/>
</dbReference>
<dbReference type="InterPro" id="IPR001584">
    <property type="entry name" value="Integrase_cat-core"/>
</dbReference>
<proteinExistence type="predicted"/>
<dbReference type="InterPro" id="IPR043502">
    <property type="entry name" value="DNA/RNA_pol_sf"/>
</dbReference>
<evidence type="ECO:0000259" key="17">
    <source>
        <dbReference type="PROSITE" id="PS50994"/>
    </source>
</evidence>
<keyword evidence="8" id="KW-0378">Hydrolase</keyword>
<keyword evidence="13" id="KW-0238">DNA-binding</keyword>
<evidence type="ECO:0000256" key="3">
    <source>
        <dbReference type="ARBA" id="ARBA00022695"/>
    </source>
</evidence>
<evidence type="ECO:0000256" key="14">
    <source>
        <dbReference type="ARBA" id="ARBA00023172"/>
    </source>
</evidence>
<keyword evidence="12" id="KW-0239">DNA-directed DNA polymerase</keyword>
<dbReference type="InterPro" id="IPR036397">
    <property type="entry name" value="RNaseH_sf"/>
</dbReference>
<evidence type="ECO:0000256" key="13">
    <source>
        <dbReference type="ARBA" id="ARBA00023125"/>
    </source>
</evidence>
<evidence type="ECO:0000256" key="16">
    <source>
        <dbReference type="SAM" id="MobiDB-lite"/>
    </source>
</evidence>
<evidence type="ECO:0000256" key="15">
    <source>
        <dbReference type="ARBA" id="ARBA00023268"/>
    </source>
</evidence>
<comment type="caution">
    <text evidence="18">The sequence shown here is derived from an EMBL/GenBank/DDBJ whole genome shotgun (WGS) entry which is preliminary data.</text>
</comment>
<keyword evidence="4" id="KW-0540">Nuclease</keyword>
<evidence type="ECO:0000256" key="1">
    <source>
        <dbReference type="ARBA" id="ARBA00022670"/>
    </source>
</evidence>
<evidence type="ECO:0000256" key="5">
    <source>
        <dbReference type="ARBA" id="ARBA00022723"/>
    </source>
</evidence>
<dbReference type="InterPro" id="IPR021109">
    <property type="entry name" value="Peptidase_aspartic_dom_sf"/>
</dbReference>
<reference evidence="18" key="2">
    <citation type="submission" date="2022-01" db="EMBL/GenBank/DDBJ databases">
        <authorList>
            <person name="Yamashiro T."/>
            <person name="Shiraishi A."/>
            <person name="Satake H."/>
            <person name="Nakayama K."/>
        </authorList>
    </citation>
    <scope>NUCLEOTIDE SEQUENCE</scope>
</reference>
<reference evidence="18" key="1">
    <citation type="journal article" date="2022" name="Int. J. Mol. Sci.">
        <title>Draft Genome of Tanacetum Coccineum: Genomic Comparison of Closely Related Tanacetum-Family Plants.</title>
        <authorList>
            <person name="Yamashiro T."/>
            <person name="Shiraishi A."/>
            <person name="Nakayama K."/>
            <person name="Satake H."/>
        </authorList>
    </citation>
    <scope>NUCLEOTIDE SEQUENCE</scope>
</reference>
<keyword evidence="11 18" id="KW-0695">RNA-directed DNA polymerase</keyword>
<dbReference type="Gene3D" id="3.30.420.10">
    <property type="entry name" value="Ribonuclease H-like superfamily/Ribonuclease H"/>
    <property type="match status" value="1"/>
</dbReference>
<dbReference type="CDD" id="cd01647">
    <property type="entry name" value="RT_LTR"/>
    <property type="match status" value="1"/>
</dbReference>
<keyword evidence="5" id="KW-0479">Metal-binding</keyword>
<dbReference type="Gene3D" id="3.30.70.270">
    <property type="match status" value="2"/>
</dbReference>
<feature type="domain" description="Integrase catalytic" evidence="17">
    <location>
        <begin position="603"/>
        <end position="764"/>
    </location>
</feature>
<dbReference type="GO" id="GO:0003964">
    <property type="term" value="F:RNA-directed DNA polymerase activity"/>
    <property type="evidence" value="ECO:0007669"/>
    <property type="project" value="UniProtKB-KW"/>
</dbReference>
<dbReference type="InterPro" id="IPR012337">
    <property type="entry name" value="RNaseH-like_sf"/>
</dbReference>
<dbReference type="InterPro" id="IPR041577">
    <property type="entry name" value="RT_RNaseH_2"/>
</dbReference>
<dbReference type="InterPro" id="IPR041588">
    <property type="entry name" value="Integrase_H2C2"/>
</dbReference>
<dbReference type="InterPro" id="IPR000477">
    <property type="entry name" value="RT_dom"/>
</dbReference>
<dbReference type="PANTHER" id="PTHR37984:SF5">
    <property type="entry name" value="PROTEIN NYNRIN-LIKE"/>
    <property type="match status" value="1"/>
</dbReference>
<evidence type="ECO:0000256" key="11">
    <source>
        <dbReference type="ARBA" id="ARBA00022918"/>
    </source>
</evidence>
<keyword evidence="10" id="KW-0229">DNA integration</keyword>
<dbReference type="InterPro" id="IPR050951">
    <property type="entry name" value="Retrovirus_Pol_polyprotein"/>
</dbReference>
<keyword evidence="6" id="KW-0064">Aspartyl protease</keyword>
<gene>
    <name evidence="18" type="ORF">Tco_1081745</name>
</gene>
<dbReference type="CDD" id="cd00303">
    <property type="entry name" value="retropepsin_like"/>
    <property type="match status" value="1"/>
</dbReference>
<evidence type="ECO:0000256" key="10">
    <source>
        <dbReference type="ARBA" id="ARBA00022908"/>
    </source>
</evidence>
<feature type="compositionally biased region" description="Basic and acidic residues" evidence="16">
    <location>
        <begin position="24"/>
        <end position="35"/>
    </location>
</feature>
<dbReference type="Pfam" id="PF08284">
    <property type="entry name" value="RVP_2"/>
    <property type="match status" value="1"/>
</dbReference>
<protein>
    <submittedName>
        <fullName evidence="18">Reverse transcriptase domain-containing protein</fullName>
    </submittedName>
</protein>
<keyword evidence="19" id="KW-1185">Reference proteome</keyword>
<evidence type="ECO:0000256" key="7">
    <source>
        <dbReference type="ARBA" id="ARBA00022759"/>
    </source>
</evidence>
<keyword evidence="2" id="KW-0808">Transferase</keyword>
<sequence>MTHDPMNQIIRQEITVEKNANNKRKFENQPKDNHVPRQPPCKKPSVTTAYTIEANGKKAYAGNLPYSNKYIKYPIELVNRKLIGSDIMLRGCTLGLLGHPFNIDLIPVELGSFDVMIGMDWLANHHTVIACDEKIIQIPYGDEVLIIQGDSRDKGKKSKLSIISCTKTQKYINRGCGIFLAQVTKKETEDKSEEKRLEDVPTVQDFLEVFPEDLSGLPPTRQVEFQIDLVPGAAPVACTPYRLALLELQELSTQLQELFDKGFIRPGSSPWGAPVLFGKKKDGSFRMYIDYRELNKLTVKNRYPLPRSNDLFDQLQGSSVYSKIDLRSSYHQLRVRDEYIPKTAFRTRYSHYEFQVMPFGLTNAPASKEEHAKHLKLILELLKKEELYAKFSKCDFWLSKVQFLGHVIDSEGIHVDPAKIESIKDWASPKTPTEIRQFLVKRAEAAFQLLKQKLCSAPILSLPEGSEDFVVYCDASRKGLGIVLMQIEKVIAYASRQLRIHEENYTTHDLELGAVVFALKITQVEARKEENFGTKDLCGMIKKLEPRADGTLCLRNRSCIPCFGDLRELIMNESHKSKHSIHLGLDKMYQDLKKLYWWPNIKAEIATYWENITMDFIIKLSKTSSGQDIIWVIIDRLTKSAHFLPMNETDSMEKLTRQYMKEVVSRHGVSVSIISDRDSKFTSHFWKSLNEALGTQWDMSMAYHPQTDGQSERTIQTLEDMLRACVIDFGKGWDRHLPLVEFSYNNSYHTSIKAAPFEALYSRKCRSPICWAEIGDAQLIGPQKSYADRRHKPLEIKVRDKVILKVSPWKGVIRFGKRGKLNPRYIGPFKILDKVGMLAYRLELPE</sequence>
<keyword evidence="3" id="KW-0548">Nucleotidyltransferase</keyword>
<dbReference type="Pfam" id="PF17921">
    <property type="entry name" value="Integrase_H2C2"/>
    <property type="match status" value="1"/>
</dbReference>
<dbReference type="PROSITE" id="PS50994">
    <property type="entry name" value="INTEGRASE"/>
    <property type="match status" value="1"/>
</dbReference>
<keyword evidence="15" id="KW-0511">Multifunctional enzyme</keyword>
<evidence type="ECO:0000256" key="9">
    <source>
        <dbReference type="ARBA" id="ARBA00022842"/>
    </source>
</evidence>
<evidence type="ECO:0000256" key="2">
    <source>
        <dbReference type="ARBA" id="ARBA00022679"/>
    </source>
</evidence>
<dbReference type="InterPro" id="IPR043128">
    <property type="entry name" value="Rev_trsase/Diguanyl_cyclase"/>
</dbReference>
<accession>A0ABQ5HYS4</accession>
<dbReference type="Gene3D" id="1.10.340.70">
    <property type="match status" value="1"/>
</dbReference>
<keyword evidence="14" id="KW-0233">DNA recombination</keyword>
<dbReference type="InterPro" id="IPR056924">
    <property type="entry name" value="SH3_Tf2-1"/>
</dbReference>
<name>A0ABQ5HYS4_9ASTR</name>
<keyword evidence="7" id="KW-0255">Endonuclease</keyword>
<dbReference type="SUPFAM" id="SSF53098">
    <property type="entry name" value="Ribonuclease H-like"/>
    <property type="match status" value="1"/>
</dbReference>
<dbReference type="Pfam" id="PF00078">
    <property type="entry name" value="RVT_1"/>
    <property type="match status" value="1"/>
</dbReference>
<evidence type="ECO:0000313" key="18">
    <source>
        <dbReference type="EMBL" id="GJT92900.1"/>
    </source>
</evidence>
<evidence type="ECO:0000256" key="8">
    <source>
        <dbReference type="ARBA" id="ARBA00022801"/>
    </source>
</evidence>
<evidence type="ECO:0000256" key="6">
    <source>
        <dbReference type="ARBA" id="ARBA00022750"/>
    </source>
</evidence>
<dbReference type="EMBL" id="BQNB010020152">
    <property type="protein sequence ID" value="GJT92900.1"/>
    <property type="molecule type" value="Genomic_DNA"/>
</dbReference>
<evidence type="ECO:0000313" key="19">
    <source>
        <dbReference type="Proteomes" id="UP001151760"/>
    </source>
</evidence>
<evidence type="ECO:0000256" key="4">
    <source>
        <dbReference type="ARBA" id="ARBA00022722"/>
    </source>
</evidence>
<feature type="region of interest" description="Disordered" evidence="16">
    <location>
        <begin position="20"/>
        <end position="43"/>
    </location>
</feature>
<dbReference type="Pfam" id="PF24626">
    <property type="entry name" value="SH3_Tf2-1"/>
    <property type="match status" value="1"/>
</dbReference>
<dbReference type="PANTHER" id="PTHR37984">
    <property type="entry name" value="PROTEIN CBG26694"/>
    <property type="match status" value="1"/>
</dbReference>
<keyword evidence="1" id="KW-0645">Protease</keyword>
<dbReference type="Pfam" id="PF17919">
    <property type="entry name" value="RT_RNaseH_2"/>
    <property type="match status" value="1"/>
</dbReference>
<keyword evidence="9" id="KW-0460">Magnesium</keyword>
<organism evidence="18 19">
    <name type="scientific">Tanacetum coccineum</name>
    <dbReference type="NCBI Taxonomy" id="301880"/>
    <lineage>
        <taxon>Eukaryota</taxon>
        <taxon>Viridiplantae</taxon>
        <taxon>Streptophyta</taxon>
        <taxon>Embryophyta</taxon>
        <taxon>Tracheophyta</taxon>
        <taxon>Spermatophyta</taxon>
        <taxon>Magnoliopsida</taxon>
        <taxon>eudicotyledons</taxon>
        <taxon>Gunneridae</taxon>
        <taxon>Pentapetalae</taxon>
        <taxon>asterids</taxon>
        <taxon>campanulids</taxon>
        <taxon>Asterales</taxon>
        <taxon>Asteraceae</taxon>
        <taxon>Asteroideae</taxon>
        <taxon>Anthemideae</taxon>
        <taxon>Anthemidinae</taxon>
        <taxon>Tanacetum</taxon>
    </lineage>
</organism>
<evidence type="ECO:0000256" key="12">
    <source>
        <dbReference type="ARBA" id="ARBA00022932"/>
    </source>
</evidence>